<dbReference type="AlphaFoldDB" id="A0A318THQ5"/>
<dbReference type="InterPro" id="IPR019533">
    <property type="entry name" value="Peptidase_S26"/>
</dbReference>
<keyword evidence="3" id="KW-0732">Signal</keyword>
<reference evidence="5 6" key="1">
    <citation type="submission" date="2018-06" db="EMBL/GenBank/DDBJ databases">
        <title>Genomic Encyclopedia of Archaeal and Bacterial Type Strains, Phase II (KMG-II): from individual species to whole genera.</title>
        <authorList>
            <person name="Goeker M."/>
        </authorList>
    </citation>
    <scope>NUCLEOTIDE SEQUENCE [LARGE SCALE GENOMIC DNA]</scope>
    <source>
        <strain evidence="5 6">KACC 16626</strain>
    </source>
</reference>
<dbReference type="GO" id="GO:0009003">
    <property type="term" value="F:signal peptidase activity"/>
    <property type="evidence" value="ECO:0007669"/>
    <property type="project" value="UniProtKB-EC"/>
</dbReference>
<organism evidence="5 6">
    <name type="scientific">Ureibacillus chungkukjangi</name>
    <dbReference type="NCBI Taxonomy" id="1202712"/>
    <lineage>
        <taxon>Bacteria</taxon>
        <taxon>Bacillati</taxon>
        <taxon>Bacillota</taxon>
        <taxon>Bacilli</taxon>
        <taxon>Bacillales</taxon>
        <taxon>Caryophanaceae</taxon>
        <taxon>Ureibacillus</taxon>
    </lineage>
</organism>
<dbReference type="SUPFAM" id="SSF51306">
    <property type="entry name" value="LexA/Signal peptidase"/>
    <property type="match status" value="1"/>
</dbReference>
<accession>A0A318THQ5</accession>
<comment type="caution">
    <text evidence="5">The sequence shown here is derived from an EMBL/GenBank/DDBJ whole genome shotgun (WGS) entry which is preliminary data.</text>
</comment>
<evidence type="ECO:0000313" key="6">
    <source>
        <dbReference type="Proteomes" id="UP000247416"/>
    </source>
</evidence>
<dbReference type="InterPro" id="IPR036286">
    <property type="entry name" value="LexA/Signal_pep-like_sf"/>
</dbReference>
<name>A0A318THQ5_9BACL</name>
<dbReference type="OrthoDB" id="2427065at2"/>
<dbReference type="EC" id="3.4.21.89" evidence="2"/>
<dbReference type="GO" id="GO:0005886">
    <property type="term" value="C:plasma membrane"/>
    <property type="evidence" value="ECO:0007669"/>
    <property type="project" value="UniProtKB-SubCell"/>
</dbReference>
<gene>
    <name evidence="5" type="ORF">BJ095_13115</name>
</gene>
<dbReference type="NCBIfam" id="TIGR02227">
    <property type="entry name" value="sigpep_I_bact"/>
    <property type="match status" value="1"/>
</dbReference>
<dbReference type="RefSeq" id="WP_107936982.1">
    <property type="nucleotide sequence ID" value="NZ_CP085009.1"/>
</dbReference>
<dbReference type="InterPro" id="IPR000223">
    <property type="entry name" value="Pept_S26A_signal_pept_1"/>
</dbReference>
<comment type="catalytic activity">
    <reaction evidence="2">
        <text>Cleavage of hydrophobic, N-terminal signal or leader sequences from secreted and periplasmic proteins.</text>
        <dbReference type="EC" id="3.4.21.89"/>
    </reaction>
</comment>
<dbReference type="GO" id="GO:0004252">
    <property type="term" value="F:serine-type endopeptidase activity"/>
    <property type="evidence" value="ECO:0007669"/>
    <property type="project" value="InterPro"/>
</dbReference>
<evidence type="ECO:0000259" key="4">
    <source>
        <dbReference type="Pfam" id="PF10502"/>
    </source>
</evidence>
<comment type="similarity">
    <text evidence="2">Belongs to the peptidase S26 family.</text>
</comment>
<evidence type="ECO:0000256" key="3">
    <source>
        <dbReference type="SAM" id="SignalP"/>
    </source>
</evidence>
<feature type="chain" id="PRO_5038618249" description="Signal peptidase I" evidence="3">
    <location>
        <begin position="22"/>
        <end position="202"/>
    </location>
</feature>
<evidence type="ECO:0000313" key="5">
    <source>
        <dbReference type="EMBL" id="PYF03447.1"/>
    </source>
</evidence>
<evidence type="ECO:0000256" key="1">
    <source>
        <dbReference type="ARBA" id="ARBA00004401"/>
    </source>
</evidence>
<dbReference type="PROSITE" id="PS51257">
    <property type="entry name" value="PROKAR_LIPOPROTEIN"/>
    <property type="match status" value="1"/>
</dbReference>
<dbReference type="Pfam" id="PF10502">
    <property type="entry name" value="Peptidase_S26"/>
    <property type="match status" value="1"/>
</dbReference>
<keyword evidence="2" id="KW-0645">Protease</keyword>
<dbReference type="Gene3D" id="2.10.109.10">
    <property type="entry name" value="Umud Fragment, subunit A"/>
    <property type="match status" value="1"/>
</dbReference>
<feature type="domain" description="Peptidase S26" evidence="4">
    <location>
        <begin position="5"/>
        <end position="176"/>
    </location>
</feature>
<sequence length="202" mass="23200">MKLWTLFIVSLIMLVGCSNVSSETITDENSKPDIATIEHVTAEMITYHHMYDNMDRGNHDYSDKTLAIESNVNTTDISRGDVISFENEENDQDISRVVALPGEKVKITKGQIYINGLKLDTFYGKAHRTGLDKENYFKKMDEAGSEYNEEAKNEIFELNMEEIELSDNEYYLIGDDWFRGKRIVVTEEQIIGKVMGYTNQLN</sequence>
<dbReference type="Proteomes" id="UP000247416">
    <property type="component" value="Unassembled WGS sequence"/>
</dbReference>
<dbReference type="GO" id="GO:0006465">
    <property type="term" value="P:signal peptide processing"/>
    <property type="evidence" value="ECO:0007669"/>
    <property type="project" value="InterPro"/>
</dbReference>
<evidence type="ECO:0000256" key="2">
    <source>
        <dbReference type="RuleBase" id="RU362042"/>
    </source>
</evidence>
<keyword evidence="2" id="KW-0378">Hydrolase</keyword>
<comment type="subcellular location">
    <subcellularLocation>
        <location evidence="1">Cell membrane</location>
        <topology evidence="1">Single-pass type II membrane protein</topology>
    </subcellularLocation>
    <subcellularLocation>
        <location evidence="2">Membrane</location>
        <topology evidence="2">Single-pass type II membrane protein</topology>
    </subcellularLocation>
</comment>
<dbReference type="EMBL" id="QJTJ01000031">
    <property type="protein sequence ID" value="PYF03447.1"/>
    <property type="molecule type" value="Genomic_DNA"/>
</dbReference>
<keyword evidence="6" id="KW-1185">Reference proteome</keyword>
<protein>
    <recommendedName>
        <fullName evidence="2">Signal peptidase I</fullName>
        <ecNumber evidence="2">3.4.21.89</ecNumber>
    </recommendedName>
</protein>
<proteinExistence type="inferred from homology"/>
<feature type="signal peptide" evidence="3">
    <location>
        <begin position="1"/>
        <end position="21"/>
    </location>
</feature>